<gene>
    <name evidence="1" type="ORF">AAE02nite_15690</name>
</gene>
<dbReference type="Proteomes" id="UP000321532">
    <property type="component" value="Unassembled WGS sequence"/>
</dbReference>
<evidence type="ECO:0000313" key="2">
    <source>
        <dbReference type="Proteomes" id="UP000321532"/>
    </source>
</evidence>
<proteinExistence type="predicted"/>
<name>A0A512AW24_9BACT</name>
<dbReference type="RefSeq" id="WP_146896773.1">
    <property type="nucleotide sequence ID" value="NZ_BJYS01000009.1"/>
</dbReference>
<dbReference type="EMBL" id="BJYS01000009">
    <property type="protein sequence ID" value="GEO03905.1"/>
    <property type="molecule type" value="Genomic_DNA"/>
</dbReference>
<sequence>MIELIEKYVVDGFGNINLPESEDEKRKLARALLGLSLIGNLDNWLNNAFDLIDNHEPEEPFLRENALSRKDKAFRLAFAHLDNAVKEKIKEIIIDTASGVLFSSLVTFDQFEYGDICISLRPKTLDGKSEALDISDKWEDLHDELPEWIENFSNYRKELKS</sequence>
<comment type="caution">
    <text evidence="1">The sequence shown here is derived from an EMBL/GenBank/DDBJ whole genome shotgun (WGS) entry which is preliminary data.</text>
</comment>
<protein>
    <submittedName>
        <fullName evidence="1">Uncharacterized protein</fullName>
    </submittedName>
</protein>
<dbReference type="AlphaFoldDB" id="A0A512AW24"/>
<accession>A0A512AW24</accession>
<organism evidence="1 2">
    <name type="scientific">Adhaeribacter aerolatus</name>
    <dbReference type="NCBI Taxonomy" id="670289"/>
    <lineage>
        <taxon>Bacteria</taxon>
        <taxon>Pseudomonadati</taxon>
        <taxon>Bacteroidota</taxon>
        <taxon>Cytophagia</taxon>
        <taxon>Cytophagales</taxon>
        <taxon>Hymenobacteraceae</taxon>
        <taxon>Adhaeribacter</taxon>
    </lineage>
</organism>
<reference evidence="1 2" key="1">
    <citation type="submission" date="2019-07" db="EMBL/GenBank/DDBJ databases">
        <title>Whole genome shotgun sequence of Adhaeribacter aerolatus NBRC 106133.</title>
        <authorList>
            <person name="Hosoyama A."/>
            <person name="Uohara A."/>
            <person name="Ohji S."/>
            <person name="Ichikawa N."/>
        </authorList>
    </citation>
    <scope>NUCLEOTIDE SEQUENCE [LARGE SCALE GENOMIC DNA]</scope>
    <source>
        <strain evidence="1 2">NBRC 106133</strain>
    </source>
</reference>
<evidence type="ECO:0000313" key="1">
    <source>
        <dbReference type="EMBL" id="GEO03905.1"/>
    </source>
</evidence>
<dbReference type="OrthoDB" id="893677at2"/>
<keyword evidence="2" id="KW-1185">Reference proteome</keyword>